<dbReference type="InterPro" id="IPR003684">
    <property type="entry name" value="Porin_alphabac"/>
</dbReference>
<keyword evidence="2 11" id="KW-0813">Transport</keyword>
<comment type="similarity">
    <text evidence="1 11">Belongs to the alphaproteobacteria porin family.</text>
</comment>
<proteinExistence type="inferred from homology"/>
<dbReference type="AlphaFoldDB" id="A0A9P2W4P7"/>
<name>A0A9P2W4P7_BARTA</name>
<dbReference type="Pfam" id="PF02530">
    <property type="entry name" value="Porin_2"/>
    <property type="match status" value="1"/>
</dbReference>
<organism evidence="12 13">
    <name type="scientific">Bartonella taylorii 8TBB</name>
    <dbReference type="NCBI Taxonomy" id="1094560"/>
    <lineage>
        <taxon>Bacteria</taxon>
        <taxon>Pseudomonadati</taxon>
        <taxon>Pseudomonadota</taxon>
        <taxon>Alphaproteobacteria</taxon>
        <taxon>Hyphomicrobiales</taxon>
        <taxon>Bartonellaceae</taxon>
        <taxon>Bartonella</taxon>
    </lineage>
</organism>
<evidence type="ECO:0000256" key="6">
    <source>
        <dbReference type="ARBA" id="ARBA00023065"/>
    </source>
</evidence>
<dbReference type="GO" id="GO:0015288">
    <property type="term" value="F:porin activity"/>
    <property type="evidence" value="ECO:0007669"/>
    <property type="project" value="UniProtKB-KW"/>
</dbReference>
<evidence type="ECO:0000313" key="12">
    <source>
        <dbReference type="EMBL" id="EJF97813.1"/>
    </source>
</evidence>
<evidence type="ECO:0000313" key="13">
    <source>
        <dbReference type="Proteomes" id="UP000002648"/>
    </source>
</evidence>
<dbReference type="RefSeq" id="WP_004857674.1">
    <property type="nucleotide sequence ID" value="NZ_JH725050.1"/>
</dbReference>
<evidence type="ECO:0000256" key="8">
    <source>
        <dbReference type="ARBA" id="ARBA00023136"/>
    </source>
</evidence>
<dbReference type="GO" id="GO:0009279">
    <property type="term" value="C:cell outer membrane"/>
    <property type="evidence" value="ECO:0007669"/>
    <property type="project" value="UniProtKB-SubCell"/>
</dbReference>
<dbReference type="GO" id="GO:0006811">
    <property type="term" value="P:monoatomic ion transport"/>
    <property type="evidence" value="ECO:0007669"/>
    <property type="project" value="UniProtKB-KW"/>
</dbReference>
<comment type="subcellular location">
    <subcellularLocation>
        <location evidence="11">Cell outer membrane</location>
        <topology evidence="11">Multi-pass membrane protein</topology>
    </subcellularLocation>
</comment>
<gene>
    <name evidence="12" type="ORF">ME9_00079</name>
</gene>
<dbReference type="PANTHER" id="PTHR34001">
    <property type="entry name" value="BLL7405 PROTEIN"/>
    <property type="match status" value="1"/>
</dbReference>
<dbReference type="EMBL" id="AIMD01000003">
    <property type="protein sequence ID" value="EJF97813.1"/>
    <property type="molecule type" value="Genomic_DNA"/>
</dbReference>
<dbReference type="InterPro" id="IPR011250">
    <property type="entry name" value="OMP/PagP_B-barrel"/>
</dbReference>
<sequence length="290" mass="31363">MNTKHLITLSIFTLIASSTAQAADTIVFQNSKPKPSVAPVITAPAFSWSGLYLGGQFGGFSSDDTLNYSHDATTRKWAFVDKSLSPNPKGFVAGLYAGSNIDLGDNFILGVDTDMVFSGKKDTKTDNGKEILDEDSLDSLNAVLKKAEIPITKPGAPDETIPNIGSIVISSVSLKEKWAGATRMRIGFAADRIMPYVAGGVAYAQMQYIMSIVSKSQEGPFIFASGNVLDKTETMIGYTIGGGVDFAMTDNVIMRAEYRYSDFGKKKFAKDKLEVAAKTNNFRFGLAYKF</sequence>
<protein>
    <recommendedName>
        <fullName evidence="11">Porin</fullName>
    </recommendedName>
</protein>
<dbReference type="PANTHER" id="PTHR34001:SF3">
    <property type="entry name" value="BLL7405 PROTEIN"/>
    <property type="match status" value="1"/>
</dbReference>
<evidence type="ECO:0000256" key="7">
    <source>
        <dbReference type="ARBA" id="ARBA00023114"/>
    </source>
</evidence>
<dbReference type="InterPro" id="IPR051692">
    <property type="entry name" value="OMP-like"/>
</dbReference>
<dbReference type="GO" id="GO:0046930">
    <property type="term" value="C:pore complex"/>
    <property type="evidence" value="ECO:0007669"/>
    <property type="project" value="UniProtKB-KW"/>
</dbReference>
<keyword evidence="3 11" id="KW-1134">Transmembrane beta strand</keyword>
<keyword evidence="13" id="KW-1185">Reference proteome</keyword>
<evidence type="ECO:0000256" key="1">
    <source>
        <dbReference type="ARBA" id="ARBA00009521"/>
    </source>
</evidence>
<dbReference type="Proteomes" id="UP000002648">
    <property type="component" value="Unassembled WGS sequence"/>
</dbReference>
<comment type="domain">
    <text evidence="11">Consists of 16-stranded beta-barrel sheets, with large surface-exposed loops, that form a transmembrane pore at the center of each barrel. The pore is partially ocluded by a peptide loop that folds into the pore lumen.</text>
</comment>
<evidence type="ECO:0000256" key="10">
    <source>
        <dbReference type="ARBA" id="ARBA00038306"/>
    </source>
</evidence>
<feature type="chain" id="PRO_5041017127" description="Porin" evidence="11">
    <location>
        <begin position="23"/>
        <end position="290"/>
    </location>
</feature>
<keyword evidence="5 11" id="KW-0732">Signal</keyword>
<evidence type="ECO:0000256" key="3">
    <source>
        <dbReference type="ARBA" id="ARBA00022452"/>
    </source>
</evidence>
<dbReference type="OrthoDB" id="9815357at2"/>
<keyword evidence="4 11" id="KW-0812">Transmembrane</keyword>
<keyword evidence="7 11" id="KW-0626">Porin</keyword>
<accession>A0A9P2W4P7</accession>
<comment type="similarity">
    <text evidence="10">Belongs to the Omp25/RopB family.</text>
</comment>
<evidence type="ECO:0000256" key="11">
    <source>
        <dbReference type="RuleBase" id="RU364005"/>
    </source>
</evidence>
<feature type="signal peptide" evidence="11">
    <location>
        <begin position="1"/>
        <end position="22"/>
    </location>
</feature>
<reference evidence="12 13" key="1">
    <citation type="submission" date="2012-03" db="EMBL/GenBank/DDBJ databases">
        <title>The Genome Sequence of Bartonella taylorii 8TBB.</title>
        <authorList>
            <consortium name="The Broad Institute Genome Sequencing Platform"/>
            <consortium name="The Broad Institute Genome Sequencing Center for Infectious Disease"/>
            <person name="Feldgarden M."/>
            <person name="Kirby J."/>
            <person name="Kosoy M."/>
            <person name="Birtles R."/>
            <person name="Probert W.S."/>
            <person name="Chiaraviglio L."/>
            <person name="Young S.K."/>
            <person name="Zeng Q."/>
            <person name="Gargeya S."/>
            <person name="Fitzgerald M."/>
            <person name="Haas B."/>
            <person name="Abouelleil A."/>
            <person name="Alvarado L."/>
            <person name="Arachchi H.M."/>
            <person name="Berlin A."/>
            <person name="Chapman S.B."/>
            <person name="Gearin G."/>
            <person name="Goldberg J."/>
            <person name="Griggs A."/>
            <person name="Gujja S."/>
            <person name="Hansen M."/>
            <person name="Heiman D."/>
            <person name="Howarth C."/>
            <person name="Larimer J."/>
            <person name="Lui A."/>
            <person name="MacDonald P.J.P."/>
            <person name="McCowen C."/>
            <person name="Montmayeur A."/>
            <person name="Murphy C."/>
            <person name="Neiman D."/>
            <person name="Pearson M."/>
            <person name="Priest M."/>
            <person name="Roberts A."/>
            <person name="Saif S."/>
            <person name="Shea T."/>
            <person name="Sisk P."/>
            <person name="Stolte C."/>
            <person name="Sykes S."/>
            <person name="Wortman J."/>
            <person name="Nusbaum C."/>
            <person name="Birren B."/>
        </authorList>
    </citation>
    <scope>NUCLEOTIDE SEQUENCE [LARGE SCALE GENOMIC DNA]</scope>
    <source>
        <strain evidence="12 13">8TBB</strain>
    </source>
</reference>
<dbReference type="Gene3D" id="2.40.160.20">
    <property type="match status" value="1"/>
</dbReference>
<keyword evidence="6 11" id="KW-0406">Ion transport</keyword>
<comment type="caution">
    <text evidence="12">The sequence shown here is derived from an EMBL/GenBank/DDBJ whole genome shotgun (WGS) entry which is preliminary data.</text>
</comment>
<keyword evidence="8 11" id="KW-0472">Membrane</keyword>
<evidence type="ECO:0000256" key="4">
    <source>
        <dbReference type="ARBA" id="ARBA00022692"/>
    </source>
</evidence>
<keyword evidence="9 11" id="KW-0998">Cell outer membrane</keyword>
<comment type="function">
    <text evidence="11">Forms passive diffusion pores that allow small molecular weight hydrophilic materials across the outer membrane.</text>
</comment>
<dbReference type="SUPFAM" id="SSF56925">
    <property type="entry name" value="OMPA-like"/>
    <property type="match status" value="1"/>
</dbReference>
<evidence type="ECO:0000256" key="5">
    <source>
        <dbReference type="ARBA" id="ARBA00022729"/>
    </source>
</evidence>
<evidence type="ECO:0000256" key="9">
    <source>
        <dbReference type="ARBA" id="ARBA00023237"/>
    </source>
</evidence>
<evidence type="ECO:0000256" key="2">
    <source>
        <dbReference type="ARBA" id="ARBA00022448"/>
    </source>
</evidence>